<sequence>MSWDTQLNSILTATESNMAKIKKPNCFVGIPQERLYSRGELSKDIHFDLPRVKTSLFEEESSKLPVPYLSHTTNVNHLTPSEDLANLSSKLLSQDKMIASLHQALGRLERDRDQQQQRIHSLEDELHHLQGAQVGLTESVLERKVDGLRQELFSELRCIKERLRDYSAREPYHGQHSSSSIIQEMTENKRILWKECESLRRDIDFLHQRFRRQEDDMLRQVSEGQEVKRMHERNAKMLEGIVSNHQTNSVELNRTRSDTQELQRCLLQIRGEIRELKDNLRILEQKINDEYSVQRARSEKSKSSVRKKKSTRMPSLSSADDTASQLSLGDISSEETSYSLDLPVSARGSSSSNKHSSREKTRSILIEDDFSDDLDGLSDSPPELNFSDL</sequence>
<feature type="coiled-coil region" evidence="1">
    <location>
        <begin position="266"/>
        <end position="293"/>
    </location>
</feature>
<dbReference type="Bgee" id="ENSXETG00000040409">
    <property type="expression patterns" value="Expressed in testis and 12 other cell types or tissues"/>
</dbReference>
<dbReference type="FunCoup" id="A0A6I8RXQ5">
    <property type="interactions" value="39"/>
</dbReference>
<dbReference type="Ensembl" id="ENSXETT00000073088">
    <property type="protein sequence ID" value="ENSXETP00000090002"/>
    <property type="gene ID" value="ENSXETG00000040409"/>
</dbReference>
<feature type="coiled-coil region" evidence="1">
    <location>
        <begin position="98"/>
        <end position="169"/>
    </location>
</feature>
<name>A0A6I8RXQ5_XENTR</name>
<feature type="compositionally biased region" description="Polar residues" evidence="2">
    <location>
        <begin position="313"/>
        <end position="327"/>
    </location>
</feature>
<dbReference type="AlphaFoldDB" id="A0A6I8RXQ5"/>
<evidence type="ECO:0000256" key="1">
    <source>
        <dbReference type="SAM" id="Coils"/>
    </source>
</evidence>
<dbReference type="GeneTree" id="ENSGT00740000116213"/>
<feature type="region of interest" description="Disordered" evidence="2">
    <location>
        <begin position="293"/>
        <end position="365"/>
    </location>
</feature>
<reference evidence="3" key="1">
    <citation type="journal article" date="2010" name="Science">
        <title>The genome of the Western clawed frog Xenopus tropicalis.</title>
        <authorList>
            <person name="Hellsten U."/>
            <person name="Harland R.M."/>
            <person name="Gilchrist M.J."/>
            <person name="Hendrix D."/>
            <person name="Jurka J."/>
            <person name="Kapitonov V."/>
            <person name="Ovcharenko I."/>
            <person name="Putnam N.H."/>
            <person name="Shu S."/>
            <person name="Taher L."/>
            <person name="Blitz I.L."/>
            <person name="Blumberg B."/>
            <person name="Dichmann D.S."/>
            <person name="Dubchak I."/>
            <person name="Amaya E."/>
            <person name="Detter J.C."/>
            <person name="Fletcher R."/>
            <person name="Gerhard D.S."/>
            <person name="Goodstein D."/>
            <person name="Graves T."/>
            <person name="Grigoriev I.V."/>
            <person name="Grimwood J."/>
            <person name="Kawashima T."/>
            <person name="Lindquist E."/>
            <person name="Lucas S.M."/>
            <person name="Mead P.E."/>
            <person name="Mitros T."/>
            <person name="Ogino H."/>
            <person name="Ohta Y."/>
            <person name="Poliakov A.V."/>
            <person name="Pollet N."/>
            <person name="Robert J."/>
            <person name="Salamov A."/>
            <person name="Sater A.K."/>
            <person name="Schmutz J."/>
            <person name="Terry A."/>
            <person name="Vize P.D."/>
            <person name="Warren W.C."/>
            <person name="Wells D."/>
            <person name="Wills A."/>
            <person name="Wilson R.K."/>
            <person name="Zimmerman L.B."/>
            <person name="Zorn A.M."/>
            <person name="Grainger R."/>
            <person name="Grammer T."/>
            <person name="Khokha M.K."/>
            <person name="Richardson P.M."/>
            <person name="Rokhsar D.S."/>
        </authorList>
    </citation>
    <scope>NUCLEOTIDE SEQUENCE [LARGE SCALE GENOMIC DNA]</scope>
    <source>
        <strain evidence="3">Nigerian</strain>
    </source>
</reference>
<dbReference type="InterPro" id="IPR039284">
    <property type="entry name" value="CCDC159/163"/>
</dbReference>
<accession>A0A6I8RXQ5</accession>
<protein>
    <submittedName>
        <fullName evidence="3">Uncharacterized protein</fullName>
    </submittedName>
</protein>
<dbReference type="PANTHER" id="PTHR34533">
    <property type="entry name" value="TRANSMEMBRANE PROTEIN CCDC163"/>
    <property type="match status" value="1"/>
</dbReference>
<reference evidence="3" key="2">
    <citation type="submission" date="2020-05" db="UniProtKB">
        <authorList>
            <consortium name="Ensembl"/>
        </authorList>
    </citation>
    <scope>IDENTIFICATION</scope>
</reference>
<feature type="region of interest" description="Disordered" evidence="2">
    <location>
        <begin position="370"/>
        <end position="389"/>
    </location>
</feature>
<evidence type="ECO:0000313" key="3">
    <source>
        <dbReference type="Ensembl" id="ENSXETP00000090002"/>
    </source>
</evidence>
<keyword evidence="1" id="KW-0175">Coiled coil</keyword>
<proteinExistence type="predicted"/>
<evidence type="ECO:0000256" key="2">
    <source>
        <dbReference type="SAM" id="MobiDB-lite"/>
    </source>
</evidence>
<feature type="compositionally biased region" description="Low complexity" evidence="2">
    <location>
        <begin position="377"/>
        <end position="389"/>
    </location>
</feature>
<feature type="compositionally biased region" description="Low complexity" evidence="2">
    <location>
        <begin position="345"/>
        <end position="354"/>
    </location>
</feature>
<organism evidence="3">
    <name type="scientific">Xenopus tropicalis</name>
    <name type="common">Western clawed frog</name>
    <name type="synonym">Silurana tropicalis</name>
    <dbReference type="NCBI Taxonomy" id="8364"/>
    <lineage>
        <taxon>Eukaryota</taxon>
        <taxon>Metazoa</taxon>
        <taxon>Chordata</taxon>
        <taxon>Craniata</taxon>
        <taxon>Vertebrata</taxon>
        <taxon>Euteleostomi</taxon>
        <taxon>Amphibia</taxon>
        <taxon>Batrachia</taxon>
        <taxon>Anura</taxon>
        <taxon>Pipoidea</taxon>
        <taxon>Pipidae</taxon>
        <taxon>Xenopodinae</taxon>
        <taxon>Xenopus</taxon>
        <taxon>Silurana</taxon>
    </lineage>
</organism>
<dbReference type="InParanoid" id="A0A6I8RXQ5"/>
<dbReference type="PANTHER" id="PTHR34533:SF3">
    <property type="entry name" value="BICD FAMILY-LIKE CARGO ADAPTER 2"/>
    <property type="match status" value="1"/>
</dbReference>